<evidence type="ECO:0000256" key="8">
    <source>
        <dbReference type="PIRSR" id="PIRSR600175-2"/>
    </source>
</evidence>
<keyword evidence="6 10" id="KW-0472">Membrane</keyword>
<protein>
    <recommendedName>
        <fullName evidence="13">Transporter</fullName>
    </recommendedName>
</protein>
<keyword evidence="7" id="KW-0479">Metal-binding</keyword>
<organism evidence="11 12">
    <name type="scientific">Caenorhabditis auriculariae</name>
    <dbReference type="NCBI Taxonomy" id="2777116"/>
    <lineage>
        <taxon>Eukaryota</taxon>
        <taxon>Metazoa</taxon>
        <taxon>Ecdysozoa</taxon>
        <taxon>Nematoda</taxon>
        <taxon>Chromadorea</taxon>
        <taxon>Rhabditida</taxon>
        <taxon>Rhabditina</taxon>
        <taxon>Rhabditomorpha</taxon>
        <taxon>Rhabditoidea</taxon>
        <taxon>Rhabditidae</taxon>
        <taxon>Peloderinae</taxon>
        <taxon>Caenorhabditis</taxon>
    </lineage>
</organism>
<evidence type="ECO:0000256" key="1">
    <source>
        <dbReference type="ARBA" id="ARBA00004141"/>
    </source>
</evidence>
<dbReference type="NCBIfam" id="NF037979">
    <property type="entry name" value="Na_transp"/>
    <property type="match status" value="1"/>
</dbReference>
<dbReference type="GO" id="GO:0005332">
    <property type="term" value="F:gamma-aminobutyric acid:sodium:chloride symporter activity"/>
    <property type="evidence" value="ECO:0007669"/>
    <property type="project" value="TreeGrafter"/>
</dbReference>
<dbReference type="GO" id="GO:0046872">
    <property type="term" value="F:metal ion binding"/>
    <property type="evidence" value="ECO:0007669"/>
    <property type="project" value="UniProtKB-KW"/>
</dbReference>
<feature type="transmembrane region" description="Helical" evidence="10">
    <location>
        <begin position="690"/>
        <end position="711"/>
    </location>
</feature>
<keyword evidence="8" id="KW-1015">Disulfide bond</keyword>
<evidence type="ECO:0000256" key="4">
    <source>
        <dbReference type="ARBA" id="ARBA00022847"/>
    </source>
</evidence>
<dbReference type="GO" id="GO:0043005">
    <property type="term" value="C:neuron projection"/>
    <property type="evidence" value="ECO:0007669"/>
    <property type="project" value="TreeGrafter"/>
</dbReference>
<dbReference type="SUPFAM" id="SSF161070">
    <property type="entry name" value="SNF-like"/>
    <property type="match status" value="1"/>
</dbReference>
<dbReference type="CDD" id="cd10324">
    <property type="entry name" value="SLC6sbd"/>
    <property type="match status" value="1"/>
</dbReference>
<evidence type="ECO:0000313" key="11">
    <source>
        <dbReference type="EMBL" id="CAD6198466.1"/>
    </source>
</evidence>
<feature type="transmembrane region" description="Helical" evidence="10">
    <location>
        <begin position="608"/>
        <end position="634"/>
    </location>
</feature>
<dbReference type="OrthoDB" id="6581954at2759"/>
<feature type="transmembrane region" description="Helical" evidence="10">
    <location>
        <begin position="213"/>
        <end position="232"/>
    </location>
</feature>
<keyword evidence="3 10" id="KW-0812">Transmembrane</keyword>
<feature type="transmembrane region" description="Helical" evidence="10">
    <location>
        <begin position="287"/>
        <end position="315"/>
    </location>
</feature>
<keyword evidence="7" id="KW-0915">Sodium</keyword>
<dbReference type="EMBL" id="CAJGYM010000127">
    <property type="protein sequence ID" value="CAD6198466.1"/>
    <property type="molecule type" value="Genomic_DNA"/>
</dbReference>
<evidence type="ECO:0000256" key="3">
    <source>
        <dbReference type="ARBA" id="ARBA00022692"/>
    </source>
</evidence>
<dbReference type="InterPro" id="IPR000175">
    <property type="entry name" value="Na/ntran_symport"/>
</dbReference>
<feature type="transmembrane region" description="Helical" evidence="10">
    <location>
        <begin position="567"/>
        <end position="596"/>
    </location>
</feature>
<feature type="transmembrane region" description="Helical" evidence="10">
    <location>
        <begin position="397"/>
        <end position="416"/>
    </location>
</feature>
<keyword evidence="2" id="KW-0813">Transport</keyword>
<dbReference type="PRINTS" id="PR00176">
    <property type="entry name" value="NANEUSMPORT"/>
</dbReference>
<evidence type="ECO:0000256" key="5">
    <source>
        <dbReference type="ARBA" id="ARBA00022989"/>
    </source>
</evidence>
<gene>
    <name evidence="11" type="ORF">CAUJ_LOCUS14372</name>
</gene>
<feature type="transmembrane region" description="Helical" evidence="10">
    <location>
        <begin position="244"/>
        <end position="266"/>
    </location>
</feature>
<feature type="transmembrane region" description="Helical" evidence="10">
    <location>
        <begin position="428"/>
        <end position="447"/>
    </location>
</feature>
<dbReference type="Pfam" id="PF00209">
    <property type="entry name" value="SNF"/>
    <property type="match status" value="1"/>
</dbReference>
<dbReference type="AlphaFoldDB" id="A0A8S1HP99"/>
<feature type="transmembrane region" description="Helical" evidence="10">
    <location>
        <begin position="731"/>
        <end position="753"/>
    </location>
</feature>
<keyword evidence="5 10" id="KW-1133">Transmembrane helix</keyword>
<dbReference type="PROSITE" id="PS50267">
    <property type="entry name" value="NA_NEUROTRAN_SYMP_3"/>
    <property type="match status" value="1"/>
</dbReference>
<evidence type="ECO:0000256" key="9">
    <source>
        <dbReference type="SAM" id="MobiDB-lite"/>
    </source>
</evidence>
<feature type="transmembrane region" description="Helical" evidence="10">
    <location>
        <begin position="640"/>
        <end position="661"/>
    </location>
</feature>
<dbReference type="Proteomes" id="UP000835052">
    <property type="component" value="Unassembled WGS sequence"/>
</dbReference>
<dbReference type="GO" id="GO:0005886">
    <property type="term" value="C:plasma membrane"/>
    <property type="evidence" value="ECO:0007669"/>
    <property type="project" value="TreeGrafter"/>
</dbReference>
<evidence type="ECO:0000256" key="6">
    <source>
        <dbReference type="ARBA" id="ARBA00023136"/>
    </source>
</evidence>
<dbReference type="InterPro" id="IPR037272">
    <property type="entry name" value="SNS_sf"/>
</dbReference>
<feature type="compositionally biased region" description="Basic and acidic residues" evidence="9">
    <location>
        <begin position="19"/>
        <end position="29"/>
    </location>
</feature>
<name>A0A8S1HP99_9PELO</name>
<evidence type="ECO:0000313" key="12">
    <source>
        <dbReference type="Proteomes" id="UP000835052"/>
    </source>
</evidence>
<evidence type="ECO:0008006" key="13">
    <source>
        <dbReference type="Google" id="ProtNLM"/>
    </source>
</evidence>
<proteinExistence type="predicted"/>
<accession>A0A8S1HP99</accession>
<feature type="binding site" evidence="7">
    <location>
        <position position="228"/>
    </location>
    <ligand>
        <name>Na(+)</name>
        <dbReference type="ChEBI" id="CHEBI:29101"/>
        <label>1</label>
    </ligand>
</feature>
<feature type="transmembrane region" description="Helical" evidence="10">
    <location>
        <begin position="467"/>
        <end position="497"/>
    </location>
</feature>
<feature type="disulfide bond" evidence="8">
    <location>
        <begin position="328"/>
        <end position="338"/>
    </location>
</feature>
<feature type="binding site" evidence="7">
    <location>
        <position position="483"/>
    </location>
    <ligand>
        <name>Na(+)</name>
        <dbReference type="ChEBI" id="CHEBI:29101"/>
        <label>1</label>
    </ligand>
</feature>
<reference evidence="11" key="1">
    <citation type="submission" date="2020-10" db="EMBL/GenBank/DDBJ databases">
        <authorList>
            <person name="Kikuchi T."/>
        </authorList>
    </citation>
    <scope>NUCLEOTIDE SEQUENCE</scope>
    <source>
        <strain evidence="11">NKZ352</strain>
    </source>
</reference>
<sequence>MTERPFFSESRRRIFHHPHISEGDGKEEGLLEGEGTTSTGSPPAQQLHTLVMIDDADNGSEEPSGPLRGGDGSEKRLEWLLKRTEDERRKIDPLSSSPAQPLHTLVMIDDADNDSEEPSGPLRDRLKRSRFTAEPGPAAAPISLISLSSFRMKHFFSRRLFVFLALARMSGESSKYDTSITEKSVKKISIESDKNGSTEKDDSQERDQWDNQFEFLLTILGMSVGLGNIWRFPMRAYENGGSAFLIPYLTCAVLFGLPAMYLEAALGQYHRKTPPILFRRIAPILQGVGWMNVMIASLVAVYYILLIGWIAVYLVGVLTGHVDHWTHCHNSWNDAATCIDMSLQEKCAQNSTARTYFHGSCHGEESFEGKKMMVATEQYFMNYVVKPSTGFIDFNTINFKSLIGVVVCWLFTAFIVLKGAKYMGKASYVTVIMPYVLVVILFFRGITLEGASDGLYYYLGKPDFDKLFLIGTWSAALKQMCFSLSIGYGGMITLASYNKPKNNCFRDALVVVIGDTFMSLIGGAAVFSTLGFLAHQRGVGVPDVVQSGLSLAFVVYPEAMSHMPLPWLWSLLFFVMLFCLGISSEIVFVEIGCAAIHDQLPSLKNRKYVIVTIFCFVLFLLGIVMCTDGGYYWFVMFDEYAAGVSACLAITVETVVIAYIYRNKNQAKDMFEMLGPSKNFFTRIFGQHSFYFPLNWLVITPVLGSALVVLASKRDYPFEGDADKYPILFDILGWTVCLIPAFMMPIFAYVAYAQFKAENYDLRGLFMKQLQLPSYPRIYAEMDEEEMNKQKILPDREPWDSAPTGFTLPDSTDSGDIRLEVFTDSVHVPSI</sequence>
<comment type="subcellular location">
    <subcellularLocation>
        <location evidence="1">Membrane</location>
        <topology evidence="1">Multi-pass membrane protein</topology>
    </subcellularLocation>
</comment>
<feature type="binding site" evidence="7">
    <location>
        <position position="224"/>
    </location>
    <ligand>
        <name>Na(+)</name>
        <dbReference type="ChEBI" id="CHEBI:29101"/>
        <label>1</label>
    </ligand>
</feature>
<evidence type="ECO:0000256" key="7">
    <source>
        <dbReference type="PIRSR" id="PIRSR600175-1"/>
    </source>
</evidence>
<keyword evidence="12" id="KW-1185">Reference proteome</keyword>
<dbReference type="PANTHER" id="PTHR11616">
    <property type="entry name" value="SODIUM/CHLORIDE DEPENDENT TRANSPORTER"/>
    <property type="match status" value="1"/>
</dbReference>
<feature type="transmembrane region" description="Helical" evidence="10">
    <location>
        <begin position="509"/>
        <end position="534"/>
    </location>
</feature>
<feature type="region of interest" description="Disordered" evidence="9">
    <location>
        <begin position="1"/>
        <end position="76"/>
    </location>
</feature>
<feature type="region of interest" description="Disordered" evidence="9">
    <location>
        <begin position="110"/>
        <end position="135"/>
    </location>
</feature>
<evidence type="ECO:0000256" key="10">
    <source>
        <dbReference type="SAM" id="Phobius"/>
    </source>
</evidence>
<feature type="binding site" evidence="7">
    <location>
        <position position="584"/>
    </location>
    <ligand>
        <name>Na(+)</name>
        <dbReference type="ChEBI" id="CHEBI:29101"/>
        <label>1</label>
    </ligand>
</feature>
<evidence type="ECO:0000256" key="2">
    <source>
        <dbReference type="ARBA" id="ARBA00022448"/>
    </source>
</evidence>
<keyword evidence="4" id="KW-0769">Symport</keyword>
<feature type="binding site" evidence="7">
    <location>
        <position position="221"/>
    </location>
    <ligand>
        <name>Na(+)</name>
        <dbReference type="ChEBI" id="CHEBI:29101"/>
        <label>1</label>
    </ligand>
</feature>
<feature type="binding site" evidence="7">
    <location>
        <position position="580"/>
    </location>
    <ligand>
        <name>Na(+)</name>
        <dbReference type="ChEBI" id="CHEBI:29101"/>
        <label>1</label>
    </ligand>
</feature>
<comment type="caution">
    <text evidence="11">The sequence shown here is derived from an EMBL/GenBank/DDBJ whole genome shotgun (WGS) entry which is preliminary data.</text>
</comment>
<dbReference type="PANTHER" id="PTHR11616:SF322">
    <property type="entry name" value="TRANSPORTER"/>
    <property type="match status" value="1"/>
</dbReference>